<evidence type="ECO:0000256" key="1">
    <source>
        <dbReference type="ARBA" id="ARBA00022741"/>
    </source>
</evidence>
<dbReference type="InterPro" id="IPR027417">
    <property type="entry name" value="P-loop_NTPase"/>
</dbReference>
<evidence type="ECO:0000256" key="2">
    <source>
        <dbReference type="ARBA" id="ARBA00022821"/>
    </source>
</evidence>
<dbReference type="PANTHER" id="PTHR33463:SF203">
    <property type="entry name" value="AAA+ ATPASE DOMAIN-CONTAINING PROTEIN"/>
    <property type="match status" value="1"/>
</dbReference>
<dbReference type="PANTHER" id="PTHR33463">
    <property type="entry name" value="NB-ARC DOMAIN-CONTAINING PROTEIN-RELATED"/>
    <property type="match status" value="1"/>
</dbReference>
<dbReference type="EMBL" id="JANJYJ010000006">
    <property type="protein sequence ID" value="KAK3205123.1"/>
    <property type="molecule type" value="Genomic_DNA"/>
</dbReference>
<proteinExistence type="predicted"/>
<accession>A0AAE0E2L1</accession>
<dbReference type="Proteomes" id="UP001281410">
    <property type="component" value="Unassembled WGS sequence"/>
</dbReference>
<evidence type="ECO:0000313" key="4">
    <source>
        <dbReference type="Proteomes" id="UP001281410"/>
    </source>
</evidence>
<dbReference type="GO" id="GO:0043531">
    <property type="term" value="F:ADP binding"/>
    <property type="evidence" value="ECO:0007669"/>
    <property type="project" value="InterPro"/>
</dbReference>
<gene>
    <name evidence="3" type="ORF">Dsin_019169</name>
</gene>
<reference evidence="3" key="1">
    <citation type="journal article" date="2023" name="Plant J.">
        <title>Genome sequences and population genomics provide insights into the demographic history, inbreeding, and mutation load of two 'living fossil' tree species of Dipteronia.</title>
        <authorList>
            <person name="Feng Y."/>
            <person name="Comes H.P."/>
            <person name="Chen J."/>
            <person name="Zhu S."/>
            <person name="Lu R."/>
            <person name="Zhang X."/>
            <person name="Li P."/>
            <person name="Qiu J."/>
            <person name="Olsen K.M."/>
            <person name="Qiu Y."/>
        </authorList>
    </citation>
    <scope>NUCLEOTIDE SEQUENCE</scope>
    <source>
        <strain evidence="3">NBL</strain>
    </source>
</reference>
<dbReference type="GO" id="GO:0006952">
    <property type="term" value="P:defense response"/>
    <property type="evidence" value="ECO:0007669"/>
    <property type="project" value="UniProtKB-KW"/>
</dbReference>
<dbReference type="SUPFAM" id="SSF52058">
    <property type="entry name" value="L domain-like"/>
    <property type="match status" value="1"/>
</dbReference>
<dbReference type="InterPro" id="IPR042197">
    <property type="entry name" value="Apaf_helical"/>
</dbReference>
<name>A0AAE0E2L1_9ROSI</name>
<dbReference type="AlphaFoldDB" id="A0AAE0E2L1"/>
<dbReference type="InterPro" id="IPR032675">
    <property type="entry name" value="LRR_dom_sf"/>
</dbReference>
<sequence>MNVQKNFYVHTLSNKEAWNMFVKIVGDTAKNCDFNGIAVEVVQKCAGLLVAVATIANALKNKSDLVHWKDASRQLGRPITGDIEGMDADVYSAIKLSYNFLENEEAKSIFLLCGLENAGYSICIEDLLRYCMGLDLFNDVDTLEEGRIKLQKLIDFLKGSCLLLDGNTKTSVKMHDIIHTVAGLIARSDKLMLNIQNITRLEEELEKKIHKETTTISLPEKDVNYELPERLEFPKLQLFFLSKKDLSFQIPDTFFEGTKELKVLDLTKIRLLPLPSSLCRLTNFQTLCLKECLLGDIAIIRKLKNLEILSFQNSDIKELPGEIK</sequence>
<dbReference type="Gene3D" id="3.80.10.10">
    <property type="entry name" value="Ribonuclease Inhibitor"/>
    <property type="match status" value="1"/>
</dbReference>
<dbReference type="GO" id="GO:0005524">
    <property type="term" value="F:ATP binding"/>
    <property type="evidence" value="ECO:0007669"/>
    <property type="project" value="UniProtKB-KW"/>
</dbReference>
<dbReference type="Gene3D" id="1.10.8.430">
    <property type="entry name" value="Helical domain of apoptotic protease-activating factors"/>
    <property type="match status" value="1"/>
</dbReference>
<keyword evidence="1" id="KW-0547">Nucleotide-binding</keyword>
<evidence type="ECO:0008006" key="5">
    <source>
        <dbReference type="Google" id="ProtNLM"/>
    </source>
</evidence>
<dbReference type="SUPFAM" id="SSF52540">
    <property type="entry name" value="P-loop containing nucleoside triphosphate hydrolases"/>
    <property type="match status" value="1"/>
</dbReference>
<comment type="caution">
    <text evidence="3">The sequence shown here is derived from an EMBL/GenBank/DDBJ whole genome shotgun (WGS) entry which is preliminary data.</text>
</comment>
<organism evidence="3 4">
    <name type="scientific">Dipteronia sinensis</name>
    <dbReference type="NCBI Taxonomy" id="43782"/>
    <lineage>
        <taxon>Eukaryota</taxon>
        <taxon>Viridiplantae</taxon>
        <taxon>Streptophyta</taxon>
        <taxon>Embryophyta</taxon>
        <taxon>Tracheophyta</taxon>
        <taxon>Spermatophyta</taxon>
        <taxon>Magnoliopsida</taxon>
        <taxon>eudicotyledons</taxon>
        <taxon>Gunneridae</taxon>
        <taxon>Pentapetalae</taxon>
        <taxon>rosids</taxon>
        <taxon>malvids</taxon>
        <taxon>Sapindales</taxon>
        <taxon>Sapindaceae</taxon>
        <taxon>Hippocastanoideae</taxon>
        <taxon>Acereae</taxon>
        <taxon>Dipteronia</taxon>
    </lineage>
</organism>
<keyword evidence="2" id="KW-0611">Plant defense</keyword>
<keyword evidence="4" id="KW-1185">Reference proteome</keyword>
<evidence type="ECO:0000313" key="3">
    <source>
        <dbReference type="EMBL" id="KAK3205123.1"/>
    </source>
</evidence>
<dbReference type="InterPro" id="IPR050905">
    <property type="entry name" value="Plant_NBS-LRR"/>
</dbReference>
<protein>
    <recommendedName>
        <fullName evidence="5">NB-ARC domain-containing protein</fullName>
    </recommendedName>
</protein>